<feature type="domain" description="UspA" evidence="1">
    <location>
        <begin position="7"/>
        <end position="64"/>
    </location>
</feature>
<dbReference type="Gene3D" id="3.40.50.620">
    <property type="entry name" value="HUPs"/>
    <property type="match status" value="1"/>
</dbReference>
<dbReference type="EMBL" id="UYRU01096241">
    <property type="protein sequence ID" value="VDN39677.1"/>
    <property type="molecule type" value="Genomic_DNA"/>
</dbReference>
<feature type="non-terminal residue" evidence="2">
    <location>
        <position position="72"/>
    </location>
</feature>
<gene>
    <name evidence="2" type="ORF">DILT_LOCUS17976</name>
</gene>
<evidence type="ECO:0000313" key="2">
    <source>
        <dbReference type="EMBL" id="VDN39677.1"/>
    </source>
</evidence>
<dbReference type="Pfam" id="PF00582">
    <property type="entry name" value="Usp"/>
    <property type="match status" value="1"/>
</dbReference>
<dbReference type="SUPFAM" id="SSF52402">
    <property type="entry name" value="Adenine nucleotide alpha hydrolases-like"/>
    <property type="match status" value="1"/>
</dbReference>
<organism evidence="2 3">
    <name type="scientific">Dibothriocephalus latus</name>
    <name type="common">Fish tapeworm</name>
    <name type="synonym">Diphyllobothrium latum</name>
    <dbReference type="NCBI Taxonomy" id="60516"/>
    <lineage>
        <taxon>Eukaryota</taxon>
        <taxon>Metazoa</taxon>
        <taxon>Spiralia</taxon>
        <taxon>Lophotrochozoa</taxon>
        <taxon>Platyhelminthes</taxon>
        <taxon>Cestoda</taxon>
        <taxon>Eucestoda</taxon>
        <taxon>Diphyllobothriidea</taxon>
        <taxon>Diphyllobothriidae</taxon>
        <taxon>Dibothriocephalus</taxon>
    </lineage>
</organism>
<evidence type="ECO:0000259" key="1">
    <source>
        <dbReference type="Pfam" id="PF00582"/>
    </source>
</evidence>
<dbReference type="InterPro" id="IPR006016">
    <property type="entry name" value="UspA"/>
</dbReference>
<reference evidence="2 3" key="1">
    <citation type="submission" date="2018-11" db="EMBL/GenBank/DDBJ databases">
        <authorList>
            <consortium name="Pathogen Informatics"/>
        </authorList>
    </citation>
    <scope>NUCLEOTIDE SEQUENCE [LARGE SCALE GENOMIC DNA]</scope>
</reference>
<dbReference type="OrthoDB" id="6263345at2759"/>
<proteinExistence type="predicted"/>
<accession>A0A3P7P203</accession>
<keyword evidence="3" id="KW-1185">Reference proteome</keyword>
<sequence>MADKAQRRVLIPVDESGSTLNAIRWYLEEVSRPGDHVILLTVVPFQVQRQTNVWVSSEEDETPPTNEASNGE</sequence>
<dbReference type="InterPro" id="IPR014729">
    <property type="entry name" value="Rossmann-like_a/b/a_fold"/>
</dbReference>
<name>A0A3P7P203_DIBLA</name>
<protein>
    <recommendedName>
        <fullName evidence="1">UspA domain-containing protein</fullName>
    </recommendedName>
</protein>
<dbReference type="Proteomes" id="UP000281553">
    <property type="component" value="Unassembled WGS sequence"/>
</dbReference>
<evidence type="ECO:0000313" key="3">
    <source>
        <dbReference type="Proteomes" id="UP000281553"/>
    </source>
</evidence>
<dbReference type="AlphaFoldDB" id="A0A3P7P203"/>